<dbReference type="GO" id="GO:0030198">
    <property type="term" value="P:extracellular matrix organization"/>
    <property type="evidence" value="ECO:0007669"/>
    <property type="project" value="TreeGrafter"/>
</dbReference>
<comment type="cofactor">
    <cofactor evidence="1">
        <name>Zn(2+)</name>
        <dbReference type="ChEBI" id="CHEBI:29105"/>
    </cofactor>
</comment>
<dbReference type="GO" id="GO:0031012">
    <property type="term" value="C:extracellular matrix"/>
    <property type="evidence" value="ECO:0007669"/>
    <property type="project" value="InterPro"/>
</dbReference>
<gene>
    <name evidence="11" type="primary">LOC113216495</name>
</gene>
<keyword evidence="6" id="KW-0378">Hydrolase</keyword>
<evidence type="ECO:0000259" key="9">
    <source>
        <dbReference type="Pfam" id="PF00413"/>
    </source>
</evidence>
<evidence type="ECO:0000313" key="10">
    <source>
        <dbReference type="Proteomes" id="UP000504606"/>
    </source>
</evidence>
<name>A0A9C6XAG9_FRAOC</name>
<evidence type="ECO:0000256" key="5">
    <source>
        <dbReference type="ARBA" id="ARBA00022729"/>
    </source>
</evidence>
<keyword evidence="3" id="KW-0645">Protease</keyword>
<dbReference type="GO" id="GO:0005615">
    <property type="term" value="C:extracellular space"/>
    <property type="evidence" value="ECO:0007669"/>
    <property type="project" value="TreeGrafter"/>
</dbReference>
<dbReference type="Proteomes" id="UP000504606">
    <property type="component" value="Unplaced"/>
</dbReference>
<evidence type="ECO:0000256" key="1">
    <source>
        <dbReference type="ARBA" id="ARBA00001947"/>
    </source>
</evidence>
<accession>A0A9C6XAG9</accession>
<comment type="similarity">
    <text evidence="2">Belongs to the peptidase M10A family.</text>
</comment>
<dbReference type="PANTHER" id="PTHR10201">
    <property type="entry name" value="MATRIX METALLOPROTEINASE"/>
    <property type="match status" value="1"/>
</dbReference>
<dbReference type="GO" id="GO:0004222">
    <property type="term" value="F:metalloendopeptidase activity"/>
    <property type="evidence" value="ECO:0007669"/>
    <property type="project" value="InterPro"/>
</dbReference>
<keyword evidence="4" id="KW-0479">Metal-binding</keyword>
<sequence length="109" mass="11992">MALEVWARPANLSFAEDNKSPDIEVRFERGNHHDGFDFDGRGNILAHAFYPGTGLGGDVHLDWDERWLAQTNNPSNGRGGKYMQTYCSLPESGGVLVNRGVAEMPAAPF</sequence>
<protein>
    <submittedName>
        <fullName evidence="11">Matrilysin-like</fullName>
    </submittedName>
</protein>
<dbReference type="InterPro" id="IPR024079">
    <property type="entry name" value="MetalloPept_cat_dom_sf"/>
</dbReference>
<dbReference type="AlphaFoldDB" id="A0A9C6XAG9"/>
<evidence type="ECO:0000256" key="8">
    <source>
        <dbReference type="ARBA" id="ARBA00023049"/>
    </source>
</evidence>
<evidence type="ECO:0000256" key="7">
    <source>
        <dbReference type="ARBA" id="ARBA00022833"/>
    </source>
</evidence>
<dbReference type="KEGG" id="foc:113216495"/>
<dbReference type="GO" id="GO:0030574">
    <property type="term" value="P:collagen catabolic process"/>
    <property type="evidence" value="ECO:0007669"/>
    <property type="project" value="TreeGrafter"/>
</dbReference>
<proteinExistence type="inferred from homology"/>
<dbReference type="GO" id="GO:0008270">
    <property type="term" value="F:zinc ion binding"/>
    <property type="evidence" value="ECO:0007669"/>
    <property type="project" value="InterPro"/>
</dbReference>
<evidence type="ECO:0000313" key="11">
    <source>
        <dbReference type="RefSeq" id="XP_052132214.1"/>
    </source>
</evidence>
<dbReference type="InterPro" id="IPR001818">
    <property type="entry name" value="Pept_M10_metallopeptidase"/>
</dbReference>
<evidence type="ECO:0000256" key="3">
    <source>
        <dbReference type="ARBA" id="ARBA00022670"/>
    </source>
</evidence>
<dbReference type="SUPFAM" id="SSF55486">
    <property type="entry name" value="Metalloproteases ('zincins'), catalytic domain"/>
    <property type="match status" value="1"/>
</dbReference>
<reference evidence="11" key="1">
    <citation type="submission" date="2025-08" db="UniProtKB">
        <authorList>
            <consortium name="RefSeq"/>
        </authorList>
    </citation>
    <scope>IDENTIFICATION</scope>
    <source>
        <tissue evidence="11">Whole organism</tissue>
    </source>
</reference>
<dbReference type="Gene3D" id="3.40.390.10">
    <property type="entry name" value="Collagenase (Catalytic Domain)"/>
    <property type="match status" value="1"/>
</dbReference>
<dbReference type="PANTHER" id="PTHR10201:SF291">
    <property type="entry name" value="MATRIX METALLOPROTEINASE 1, ISOFORM C-RELATED"/>
    <property type="match status" value="1"/>
</dbReference>
<evidence type="ECO:0000256" key="2">
    <source>
        <dbReference type="ARBA" id="ARBA00010370"/>
    </source>
</evidence>
<evidence type="ECO:0000256" key="6">
    <source>
        <dbReference type="ARBA" id="ARBA00022801"/>
    </source>
</evidence>
<dbReference type="GeneID" id="113216495"/>
<evidence type="ECO:0000256" key="4">
    <source>
        <dbReference type="ARBA" id="ARBA00022723"/>
    </source>
</evidence>
<keyword evidence="8" id="KW-0482">Metalloprotease</keyword>
<organism evidence="10 11">
    <name type="scientific">Frankliniella occidentalis</name>
    <name type="common">Western flower thrips</name>
    <name type="synonym">Euthrips occidentalis</name>
    <dbReference type="NCBI Taxonomy" id="133901"/>
    <lineage>
        <taxon>Eukaryota</taxon>
        <taxon>Metazoa</taxon>
        <taxon>Ecdysozoa</taxon>
        <taxon>Arthropoda</taxon>
        <taxon>Hexapoda</taxon>
        <taxon>Insecta</taxon>
        <taxon>Pterygota</taxon>
        <taxon>Neoptera</taxon>
        <taxon>Paraneoptera</taxon>
        <taxon>Thysanoptera</taxon>
        <taxon>Terebrantia</taxon>
        <taxon>Thripoidea</taxon>
        <taxon>Thripidae</taxon>
        <taxon>Frankliniella</taxon>
    </lineage>
</organism>
<feature type="domain" description="Peptidase M10 metallopeptidase" evidence="9">
    <location>
        <begin position="2"/>
        <end position="73"/>
    </location>
</feature>
<dbReference type="Pfam" id="PF00413">
    <property type="entry name" value="Peptidase_M10"/>
    <property type="match status" value="1"/>
</dbReference>
<keyword evidence="7" id="KW-0862">Zinc</keyword>
<dbReference type="GO" id="GO:0006508">
    <property type="term" value="P:proteolysis"/>
    <property type="evidence" value="ECO:0007669"/>
    <property type="project" value="UniProtKB-KW"/>
</dbReference>
<keyword evidence="10" id="KW-1185">Reference proteome</keyword>
<dbReference type="RefSeq" id="XP_052132214.1">
    <property type="nucleotide sequence ID" value="XM_052276254.1"/>
</dbReference>
<keyword evidence="5" id="KW-0732">Signal</keyword>
<dbReference type="OrthoDB" id="406838at2759"/>